<evidence type="ECO:0000313" key="2">
    <source>
        <dbReference type="Proteomes" id="UP001165678"/>
    </source>
</evidence>
<comment type="caution">
    <text evidence="1">The sequence shown here is derived from an EMBL/GenBank/DDBJ whole genome shotgun (WGS) entry which is preliminary data.</text>
</comment>
<proteinExistence type="predicted"/>
<dbReference type="AlphaFoldDB" id="A0AA42CXY8"/>
<protein>
    <submittedName>
        <fullName evidence="1">Uncharacterized protein</fullName>
    </submittedName>
</protein>
<dbReference type="EMBL" id="JAPIVE010000002">
    <property type="protein sequence ID" value="MCX2524435.1"/>
    <property type="molecule type" value="Genomic_DNA"/>
</dbReference>
<gene>
    <name evidence="1" type="ORF">OQ287_09290</name>
</gene>
<sequence length="95" mass="10632">MAERPTHTPLSTNTSRTAPVLMIDNTAERKEIIECAERRMLAAREMLFTLSSIELDRTIAEGRDLQSLTHAAYLLLADADDLYSVALHHKEVSHG</sequence>
<name>A0AA42CXY8_9GAMM</name>
<accession>A0AA42CXY8</accession>
<organism evidence="1 2">
    <name type="scientific">Larsenimonas rhizosphaerae</name>
    <dbReference type="NCBI Taxonomy" id="2944682"/>
    <lineage>
        <taxon>Bacteria</taxon>
        <taxon>Pseudomonadati</taxon>
        <taxon>Pseudomonadota</taxon>
        <taxon>Gammaproteobacteria</taxon>
        <taxon>Oceanospirillales</taxon>
        <taxon>Halomonadaceae</taxon>
        <taxon>Larsenimonas</taxon>
    </lineage>
</organism>
<dbReference type="Proteomes" id="UP001165678">
    <property type="component" value="Unassembled WGS sequence"/>
</dbReference>
<evidence type="ECO:0000313" key="1">
    <source>
        <dbReference type="EMBL" id="MCX2524435.1"/>
    </source>
</evidence>
<keyword evidence="2" id="KW-1185">Reference proteome</keyword>
<reference evidence="1" key="1">
    <citation type="submission" date="2022-11" db="EMBL/GenBank/DDBJ databases">
        <title>Larsenimonas rhizosphaerae sp. nov., isolated from a tidal mudflat.</title>
        <authorList>
            <person name="Lee S.D."/>
            <person name="Kim I.S."/>
        </authorList>
    </citation>
    <scope>NUCLEOTIDE SEQUENCE</scope>
    <source>
        <strain evidence="1">GH2-1</strain>
    </source>
</reference>
<dbReference type="RefSeq" id="WP_265896260.1">
    <property type="nucleotide sequence ID" value="NZ_JAPIVE010000002.1"/>
</dbReference>